<dbReference type="EMBL" id="JBBMFJ010000014">
    <property type="protein sequence ID" value="MEQ2563088.1"/>
    <property type="molecule type" value="Genomic_DNA"/>
</dbReference>
<dbReference type="Proteomes" id="UP001437460">
    <property type="component" value="Unassembled WGS sequence"/>
</dbReference>
<evidence type="ECO:0000256" key="1">
    <source>
        <dbReference type="SAM" id="Phobius"/>
    </source>
</evidence>
<keyword evidence="1" id="KW-0472">Membrane</keyword>
<evidence type="ECO:0000313" key="2">
    <source>
        <dbReference type="EMBL" id="MEQ2563088.1"/>
    </source>
</evidence>
<name>A0ABV1HL88_9FIRM</name>
<keyword evidence="3" id="KW-1185">Reference proteome</keyword>
<proteinExistence type="predicted"/>
<comment type="caution">
    <text evidence="2">The sequence shown here is derived from an EMBL/GenBank/DDBJ whole genome shotgun (WGS) entry which is preliminary data.</text>
</comment>
<keyword evidence="1" id="KW-0812">Transmembrane</keyword>
<dbReference type="RefSeq" id="WP_349229294.1">
    <property type="nucleotide sequence ID" value="NZ_JBBMFJ010000014.1"/>
</dbReference>
<feature type="transmembrane region" description="Helical" evidence="1">
    <location>
        <begin position="163"/>
        <end position="180"/>
    </location>
</feature>
<organism evidence="2 3">
    <name type="scientific">Ventrimonas faecis</name>
    <dbReference type="NCBI Taxonomy" id="3133170"/>
    <lineage>
        <taxon>Bacteria</taxon>
        <taxon>Bacillati</taxon>
        <taxon>Bacillota</taxon>
        <taxon>Clostridia</taxon>
        <taxon>Lachnospirales</taxon>
        <taxon>Lachnospiraceae</taxon>
        <taxon>Ventrimonas</taxon>
    </lineage>
</organism>
<feature type="transmembrane region" description="Helical" evidence="1">
    <location>
        <begin position="51"/>
        <end position="71"/>
    </location>
</feature>
<gene>
    <name evidence="2" type="ORF">WMO41_07905</name>
</gene>
<protein>
    <submittedName>
        <fullName evidence="2">Phosphoesterase</fullName>
    </submittedName>
</protein>
<reference evidence="2 3" key="1">
    <citation type="submission" date="2024-03" db="EMBL/GenBank/DDBJ databases">
        <title>Human intestinal bacterial collection.</title>
        <authorList>
            <person name="Pauvert C."/>
            <person name="Hitch T.C.A."/>
            <person name="Clavel T."/>
        </authorList>
    </citation>
    <scope>NUCLEOTIDE SEQUENCE [LARGE SCALE GENOMIC DNA]</scope>
    <source>
        <strain evidence="2 3">CLA-AP-H27</strain>
    </source>
</reference>
<keyword evidence="1" id="KW-1133">Transmembrane helix</keyword>
<evidence type="ECO:0000313" key="3">
    <source>
        <dbReference type="Proteomes" id="UP001437460"/>
    </source>
</evidence>
<feature type="transmembrane region" description="Helical" evidence="1">
    <location>
        <begin position="12"/>
        <end position="31"/>
    </location>
</feature>
<feature type="transmembrane region" description="Helical" evidence="1">
    <location>
        <begin position="186"/>
        <end position="207"/>
    </location>
</feature>
<sequence length="218" mass="25725">MKNLLKKYGHIWVCGYILLYLPYFFWLESVITDNYKIMHVALDDMIPFSEYFIIPYMIWFVYVSGAVLYFFFTDKQDYYRLCAFLFIGMTISMMICTFYPNGTDLRVEVDPHKNIFCYLVQKIHDSDTPANVFPSIHVYNSLGVHISVMNSERLKNHRWIRRISFIVMVSICMSTVFLKQHSVADVTGALVLAYVMYQFVYGNVYVFSRRTARQKVTG</sequence>
<accession>A0ABV1HL88</accession>